<dbReference type="InterPro" id="IPR015943">
    <property type="entry name" value="WD40/YVTN_repeat-like_dom_sf"/>
</dbReference>
<dbReference type="PROSITE" id="PS51257">
    <property type="entry name" value="PROKAR_LIPOPROTEIN"/>
    <property type="match status" value="1"/>
</dbReference>
<name>A0A432Y5U1_9GAMM</name>
<dbReference type="SUPFAM" id="SSF50998">
    <property type="entry name" value="Quinoprotein alcohol dehydrogenase-like"/>
    <property type="match status" value="1"/>
</dbReference>
<dbReference type="Gene3D" id="2.130.10.10">
    <property type="entry name" value="YVTN repeat-like/Quinoprotein amine dehydrogenase"/>
    <property type="match status" value="1"/>
</dbReference>
<keyword evidence="4" id="KW-0564">Palmitate</keyword>
<gene>
    <name evidence="4" type="primary">bamB</name>
    <name evidence="7" type="ORF">CWI70_05965</name>
</gene>
<dbReference type="SMART" id="SM00564">
    <property type="entry name" value="PQQ"/>
    <property type="match status" value="7"/>
</dbReference>
<dbReference type="EMBL" id="PIPX01000001">
    <property type="protein sequence ID" value="RUO56293.1"/>
    <property type="molecule type" value="Genomic_DNA"/>
</dbReference>
<evidence type="ECO:0000256" key="2">
    <source>
        <dbReference type="ARBA" id="ARBA00023136"/>
    </source>
</evidence>
<proteinExistence type="inferred from homology"/>
<feature type="chain" id="PRO_5019599184" description="Outer membrane protein assembly factor BamB" evidence="5">
    <location>
        <begin position="27"/>
        <end position="398"/>
    </location>
</feature>
<dbReference type="GO" id="GO:0043165">
    <property type="term" value="P:Gram-negative-bacterium-type cell outer membrane assembly"/>
    <property type="evidence" value="ECO:0007669"/>
    <property type="project" value="UniProtKB-UniRule"/>
</dbReference>
<dbReference type="OrthoDB" id="5173551at2"/>
<dbReference type="InterPro" id="IPR002372">
    <property type="entry name" value="PQQ_rpt_dom"/>
</dbReference>
<reference evidence="8" key="1">
    <citation type="journal article" date="2018" name="Front. Microbiol.">
        <title>Genome-Based Analysis Reveals the Taxonomy and Diversity of the Family Idiomarinaceae.</title>
        <authorList>
            <person name="Liu Y."/>
            <person name="Lai Q."/>
            <person name="Shao Z."/>
        </authorList>
    </citation>
    <scope>NUCLEOTIDE SEQUENCE [LARGE SCALE GENOMIC DNA]</scope>
    <source>
        <strain evidence="8">PO-M2</strain>
    </source>
</reference>
<keyword evidence="8" id="KW-1185">Reference proteome</keyword>
<feature type="domain" description="Pyrrolo-quinoline quinone repeat" evidence="6">
    <location>
        <begin position="115"/>
        <end position="323"/>
    </location>
</feature>
<dbReference type="RefSeq" id="WP_126771424.1">
    <property type="nucleotide sequence ID" value="NZ_PIPX01000001.1"/>
</dbReference>
<sequence length="398" mass="42470">MKQVKYLKQSLIVAAALGLSGCSVFGDEELSYKELQPFNASVQPSVQWDAGAGDGIGEFFSRLNPTVVGDHVVVADREGMIMAYNRASGKRVWERDLQAQFAAQGEGWLSGAESLRISGGLVSYGDNVVLGTENGDVIMVNGTDGSVVWQTNVKAEIVSDPAVDANHVVVTASNGKVFGLNAQNGAELWSLVTDVPALSLRGTGAPTLAAGGAIFGTANGKLTVAVLENGQQVWEARLAVPKGATELQRLVDVDAAPISRGDLIYNIAYNGQLAAVEMRSGRVVWQREYSSFQNIDMYGNTIYATDADDRVYAINVDGGIERWVNADFEGRELTAPVYFNGSIVVGDSFGYLHFIDAASGETEGRLEVGSDVYVAPVVADNELYVQTRDGTLLAVRTN</sequence>
<organism evidence="7 8">
    <name type="scientific">Pseudidiomarina homiensis</name>
    <dbReference type="NCBI Taxonomy" id="364198"/>
    <lineage>
        <taxon>Bacteria</taxon>
        <taxon>Pseudomonadati</taxon>
        <taxon>Pseudomonadota</taxon>
        <taxon>Gammaproteobacteria</taxon>
        <taxon>Alteromonadales</taxon>
        <taxon>Idiomarinaceae</taxon>
        <taxon>Pseudidiomarina</taxon>
    </lineage>
</organism>
<protein>
    <recommendedName>
        <fullName evidence="4">Outer membrane protein assembly factor BamB</fullName>
    </recommendedName>
</protein>
<evidence type="ECO:0000256" key="5">
    <source>
        <dbReference type="SAM" id="SignalP"/>
    </source>
</evidence>
<dbReference type="Pfam" id="PF13360">
    <property type="entry name" value="PQQ_2"/>
    <property type="match status" value="3"/>
</dbReference>
<dbReference type="GO" id="GO:0009279">
    <property type="term" value="C:cell outer membrane"/>
    <property type="evidence" value="ECO:0007669"/>
    <property type="project" value="UniProtKB-SubCell"/>
</dbReference>
<comment type="caution">
    <text evidence="7">The sequence shown here is derived from an EMBL/GenBank/DDBJ whole genome shotgun (WGS) entry which is preliminary data.</text>
</comment>
<keyword evidence="4" id="KW-0449">Lipoprotein</keyword>
<comment type="subunit">
    <text evidence="4">Part of the Bam complex.</text>
</comment>
<dbReference type="PANTHER" id="PTHR34512">
    <property type="entry name" value="CELL SURFACE PROTEIN"/>
    <property type="match status" value="1"/>
</dbReference>
<comment type="subcellular location">
    <subcellularLocation>
        <location evidence="4">Cell outer membrane</location>
        <topology evidence="4">Lipid-anchor</topology>
    </subcellularLocation>
</comment>
<dbReference type="PANTHER" id="PTHR34512:SF30">
    <property type="entry name" value="OUTER MEMBRANE PROTEIN ASSEMBLY FACTOR BAMB"/>
    <property type="match status" value="1"/>
</dbReference>
<dbReference type="InterPro" id="IPR017687">
    <property type="entry name" value="BamB"/>
</dbReference>
<dbReference type="InterPro" id="IPR018391">
    <property type="entry name" value="PQQ_b-propeller_rpt"/>
</dbReference>
<comment type="similarity">
    <text evidence="4">Belongs to the BamB family.</text>
</comment>
<evidence type="ECO:0000313" key="7">
    <source>
        <dbReference type="EMBL" id="RUO56293.1"/>
    </source>
</evidence>
<dbReference type="HAMAP" id="MF_00923">
    <property type="entry name" value="OM_assembly_BamB"/>
    <property type="match status" value="1"/>
</dbReference>
<evidence type="ECO:0000256" key="4">
    <source>
        <dbReference type="HAMAP-Rule" id="MF_00923"/>
    </source>
</evidence>
<dbReference type="AlphaFoldDB" id="A0A432Y5U1"/>
<keyword evidence="3 4" id="KW-0998">Cell outer membrane</keyword>
<evidence type="ECO:0000256" key="1">
    <source>
        <dbReference type="ARBA" id="ARBA00022729"/>
    </source>
</evidence>
<keyword evidence="1 4" id="KW-0732">Signal</keyword>
<keyword evidence="2 4" id="KW-0472">Membrane</keyword>
<feature type="domain" description="Pyrrolo-quinoline quinone repeat" evidence="6">
    <location>
        <begin position="336"/>
        <end position="395"/>
    </location>
</feature>
<accession>A0A432Y5U1</accession>
<evidence type="ECO:0000259" key="6">
    <source>
        <dbReference type="Pfam" id="PF13360"/>
    </source>
</evidence>
<dbReference type="Proteomes" id="UP000287649">
    <property type="component" value="Unassembled WGS sequence"/>
</dbReference>
<dbReference type="NCBIfam" id="TIGR03300">
    <property type="entry name" value="assembly_YfgL"/>
    <property type="match status" value="1"/>
</dbReference>
<dbReference type="GO" id="GO:0051205">
    <property type="term" value="P:protein insertion into membrane"/>
    <property type="evidence" value="ECO:0007669"/>
    <property type="project" value="UniProtKB-UniRule"/>
</dbReference>
<comment type="function">
    <text evidence="4">Part of the outer membrane protein assembly complex, which is involved in assembly and insertion of beta-barrel proteins into the outer membrane.</text>
</comment>
<feature type="signal peptide" evidence="5">
    <location>
        <begin position="1"/>
        <end position="26"/>
    </location>
</feature>
<feature type="domain" description="Pyrrolo-quinoline quinone repeat" evidence="6">
    <location>
        <begin position="63"/>
        <end position="102"/>
    </location>
</feature>
<dbReference type="InterPro" id="IPR011047">
    <property type="entry name" value="Quinoprotein_ADH-like_sf"/>
</dbReference>
<dbReference type="NCBIfam" id="NF008351">
    <property type="entry name" value="PRK11138.1"/>
    <property type="match status" value="1"/>
</dbReference>
<evidence type="ECO:0000313" key="8">
    <source>
        <dbReference type="Proteomes" id="UP000287649"/>
    </source>
</evidence>
<evidence type="ECO:0000256" key="3">
    <source>
        <dbReference type="ARBA" id="ARBA00023237"/>
    </source>
</evidence>